<reference evidence="3" key="1">
    <citation type="submission" date="2022-07" db="EMBL/GenBank/DDBJ databases">
        <title>Genome Sequence of Xylaria arbuscula.</title>
        <authorList>
            <person name="Buettner E."/>
        </authorList>
    </citation>
    <scope>NUCLEOTIDE SEQUENCE</scope>
    <source>
        <strain evidence="3">VT107</strain>
    </source>
</reference>
<feature type="compositionally biased region" description="Basic and acidic residues" evidence="1">
    <location>
        <begin position="52"/>
        <end position="103"/>
    </location>
</feature>
<keyword evidence="4" id="KW-1185">Reference proteome</keyword>
<feature type="region of interest" description="Disordered" evidence="1">
    <location>
        <begin position="1"/>
        <end position="253"/>
    </location>
</feature>
<dbReference type="Proteomes" id="UP001148614">
    <property type="component" value="Unassembled WGS sequence"/>
</dbReference>
<feature type="compositionally biased region" description="Low complexity" evidence="1">
    <location>
        <begin position="200"/>
        <end position="239"/>
    </location>
</feature>
<evidence type="ECO:0000313" key="4">
    <source>
        <dbReference type="Proteomes" id="UP001148614"/>
    </source>
</evidence>
<organism evidence="3 4">
    <name type="scientific">Xylaria arbuscula</name>
    <dbReference type="NCBI Taxonomy" id="114810"/>
    <lineage>
        <taxon>Eukaryota</taxon>
        <taxon>Fungi</taxon>
        <taxon>Dikarya</taxon>
        <taxon>Ascomycota</taxon>
        <taxon>Pezizomycotina</taxon>
        <taxon>Sordariomycetes</taxon>
        <taxon>Xylariomycetidae</taxon>
        <taxon>Xylariales</taxon>
        <taxon>Xylariaceae</taxon>
        <taxon>Xylaria</taxon>
    </lineage>
</organism>
<name>A0A9W8NA85_9PEZI</name>
<keyword evidence="2" id="KW-1133">Transmembrane helix</keyword>
<dbReference type="VEuPathDB" id="FungiDB:F4678DRAFT_209858"/>
<feature type="compositionally biased region" description="Basic and acidic residues" evidence="1">
    <location>
        <begin position="321"/>
        <end position="334"/>
    </location>
</feature>
<evidence type="ECO:0000256" key="1">
    <source>
        <dbReference type="SAM" id="MobiDB-lite"/>
    </source>
</evidence>
<feature type="compositionally biased region" description="Gly residues" evidence="1">
    <location>
        <begin position="120"/>
        <end position="147"/>
    </location>
</feature>
<feature type="compositionally biased region" description="Acidic residues" evidence="1">
    <location>
        <begin position="36"/>
        <end position="49"/>
    </location>
</feature>
<evidence type="ECO:0000256" key="2">
    <source>
        <dbReference type="SAM" id="Phobius"/>
    </source>
</evidence>
<sequence>MPPLCDEKQSSRSSGRHRRAPSSVARPILVIGEGLDGGDDDANESDDNISPDADKSDIRFTLERRQGDDDNNDRGNGRNRGDGNRRDRDRSNNDDNEDRRGGRGGDGPGRNRGFREQDDGGGNNGDGNGPGNNRDGNGGGNRGGNRGGDSDSEDDDDENDDGKDGNNNNNGKSDGQGDKDDDNSSTSTSLPPPPPPPPTSTTSAVEAITTTSTTSSTTSVESSTSTSSASTTSVISISTFTPSPEPTVSATSQTSTTSILIALPDEDPSLVTTSTTLISITASADNTASTPQASPPIFYPVSGSPSPSPPPLNPPDPSNTRNKDNNHHNGDGRSHKGGLSETSERVLIATGSIGVFIVLCFIVWMIYRTIKKSKQPGHTTWVSKLIPWREKPKTNPSAFRGLDDSNESLPAYDAGNRNSMENYGYYEQRKLYPLGSENAVYPSPATFQNETALRQNPGGQPLPTTNYVNSYPQLNDQMIDSNDVNSTIRSRMPDPYYNQSEFARQPSDAYNPAQRQVYRASELSSLSSGFGDGDIIIPPPNIMLSKTQTATRGAAGADGDADNIRPFSWMSRTGPVQQQRDTMYTTASDRRSRFRSVNSWVDQQKRRLRRAPG</sequence>
<evidence type="ECO:0000313" key="3">
    <source>
        <dbReference type="EMBL" id="KAJ3564605.1"/>
    </source>
</evidence>
<accession>A0A9W8NA85</accession>
<feature type="compositionally biased region" description="Pro residues" evidence="1">
    <location>
        <begin position="306"/>
        <end position="317"/>
    </location>
</feature>
<keyword evidence="2" id="KW-0472">Membrane</keyword>
<gene>
    <name evidence="3" type="ORF">NPX13_g7784</name>
</gene>
<proteinExistence type="predicted"/>
<dbReference type="EMBL" id="JANPWZ010001596">
    <property type="protein sequence ID" value="KAJ3564605.1"/>
    <property type="molecule type" value="Genomic_DNA"/>
</dbReference>
<feature type="compositionally biased region" description="Pro residues" evidence="1">
    <location>
        <begin position="190"/>
        <end position="199"/>
    </location>
</feature>
<feature type="compositionally biased region" description="Basic and acidic residues" evidence="1">
    <location>
        <begin position="1"/>
        <end position="10"/>
    </location>
</feature>
<protein>
    <submittedName>
        <fullName evidence="3">Uncharacterized protein</fullName>
    </submittedName>
</protein>
<comment type="caution">
    <text evidence="3">The sequence shown here is derived from an EMBL/GenBank/DDBJ whole genome shotgun (WGS) entry which is preliminary data.</text>
</comment>
<dbReference type="AlphaFoldDB" id="A0A9W8NA85"/>
<feature type="compositionally biased region" description="Acidic residues" evidence="1">
    <location>
        <begin position="150"/>
        <end position="161"/>
    </location>
</feature>
<feature type="transmembrane region" description="Helical" evidence="2">
    <location>
        <begin position="346"/>
        <end position="367"/>
    </location>
</feature>
<feature type="region of interest" description="Disordered" evidence="1">
    <location>
        <begin position="285"/>
        <end position="340"/>
    </location>
</feature>
<keyword evidence="2" id="KW-0812">Transmembrane</keyword>